<keyword evidence="8" id="KW-0675">Receptor</keyword>
<keyword evidence="11" id="KW-1185">Reference proteome</keyword>
<keyword evidence="2" id="KW-1003">Cell membrane</keyword>
<protein>
    <submittedName>
        <fullName evidence="10">Uncharacterized protein</fullName>
    </submittedName>
</protein>
<comment type="caution">
    <text evidence="10">The sequence shown here is derived from an EMBL/GenBank/DDBJ whole genome shotgun (WGS) entry which is preliminary data.</text>
</comment>
<dbReference type="GO" id="GO:0005549">
    <property type="term" value="F:odorant binding"/>
    <property type="evidence" value="ECO:0007669"/>
    <property type="project" value="InterPro"/>
</dbReference>
<evidence type="ECO:0000256" key="1">
    <source>
        <dbReference type="ARBA" id="ARBA00004651"/>
    </source>
</evidence>
<comment type="subcellular location">
    <subcellularLocation>
        <location evidence="1">Cell membrane</location>
        <topology evidence="1">Multi-pass membrane protein</topology>
    </subcellularLocation>
</comment>
<evidence type="ECO:0000256" key="6">
    <source>
        <dbReference type="ARBA" id="ARBA00022989"/>
    </source>
</evidence>
<keyword evidence="7" id="KW-0472">Membrane</keyword>
<gene>
    <name evidence="10" type="ORF">NQ314_009741</name>
</gene>
<name>A0AAV8XXL5_9CUCU</name>
<dbReference type="PANTHER" id="PTHR21137:SF35">
    <property type="entry name" value="ODORANT RECEPTOR 19A-RELATED"/>
    <property type="match status" value="1"/>
</dbReference>
<evidence type="ECO:0000256" key="3">
    <source>
        <dbReference type="ARBA" id="ARBA00022606"/>
    </source>
</evidence>
<accession>A0AAV8XXL5</accession>
<dbReference type="EMBL" id="JANEYF010002677">
    <property type="protein sequence ID" value="KAJ8943459.1"/>
    <property type="molecule type" value="Genomic_DNA"/>
</dbReference>
<dbReference type="InterPro" id="IPR004117">
    <property type="entry name" value="7tm6_olfct_rcpt"/>
</dbReference>
<dbReference type="AlphaFoldDB" id="A0AAV8XXL5"/>
<organism evidence="10 11">
    <name type="scientific">Rhamnusium bicolor</name>
    <dbReference type="NCBI Taxonomy" id="1586634"/>
    <lineage>
        <taxon>Eukaryota</taxon>
        <taxon>Metazoa</taxon>
        <taxon>Ecdysozoa</taxon>
        <taxon>Arthropoda</taxon>
        <taxon>Hexapoda</taxon>
        <taxon>Insecta</taxon>
        <taxon>Pterygota</taxon>
        <taxon>Neoptera</taxon>
        <taxon>Endopterygota</taxon>
        <taxon>Coleoptera</taxon>
        <taxon>Polyphaga</taxon>
        <taxon>Cucujiformia</taxon>
        <taxon>Chrysomeloidea</taxon>
        <taxon>Cerambycidae</taxon>
        <taxon>Lepturinae</taxon>
        <taxon>Rhagiini</taxon>
        <taxon>Rhamnusium</taxon>
    </lineage>
</organism>
<evidence type="ECO:0000256" key="9">
    <source>
        <dbReference type="ARBA" id="ARBA00023224"/>
    </source>
</evidence>
<evidence type="ECO:0000256" key="5">
    <source>
        <dbReference type="ARBA" id="ARBA00022725"/>
    </source>
</evidence>
<dbReference type="PANTHER" id="PTHR21137">
    <property type="entry name" value="ODORANT RECEPTOR"/>
    <property type="match status" value="1"/>
</dbReference>
<evidence type="ECO:0000313" key="10">
    <source>
        <dbReference type="EMBL" id="KAJ8943459.1"/>
    </source>
</evidence>
<sequence>MPKSNTVTTAIYMSEWYNFDQKSKKALIILMERAKRPMMVTAGKLLDLSLATFTMASKLDQYTYMQYIY</sequence>
<proteinExistence type="predicted"/>
<keyword evidence="9" id="KW-0807">Transducer</keyword>
<keyword evidence="6" id="KW-1133">Transmembrane helix</keyword>
<reference evidence="10" key="1">
    <citation type="journal article" date="2023" name="Insect Mol. Biol.">
        <title>Genome sequencing provides insights into the evolution of gene families encoding plant cell wall-degrading enzymes in longhorned beetles.</title>
        <authorList>
            <person name="Shin N.R."/>
            <person name="Okamura Y."/>
            <person name="Kirsch R."/>
            <person name="Pauchet Y."/>
        </authorList>
    </citation>
    <scope>NUCLEOTIDE SEQUENCE</scope>
    <source>
        <strain evidence="10">RBIC_L_NR</strain>
    </source>
</reference>
<dbReference type="GO" id="GO:0004984">
    <property type="term" value="F:olfactory receptor activity"/>
    <property type="evidence" value="ECO:0007669"/>
    <property type="project" value="InterPro"/>
</dbReference>
<dbReference type="Proteomes" id="UP001162156">
    <property type="component" value="Unassembled WGS sequence"/>
</dbReference>
<evidence type="ECO:0000256" key="7">
    <source>
        <dbReference type="ARBA" id="ARBA00023136"/>
    </source>
</evidence>
<dbReference type="GO" id="GO:0007165">
    <property type="term" value="P:signal transduction"/>
    <property type="evidence" value="ECO:0007669"/>
    <property type="project" value="UniProtKB-KW"/>
</dbReference>
<keyword evidence="4" id="KW-0812">Transmembrane</keyword>
<evidence type="ECO:0000256" key="2">
    <source>
        <dbReference type="ARBA" id="ARBA00022475"/>
    </source>
</evidence>
<keyword evidence="5" id="KW-0552">Olfaction</keyword>
<evidence type="ECO:0000256" key="8">
    <source>
        <dbReference type="ARBA" id="ARBA00023170"/>
    </source>
</evidence>
<keyword evidence="3" id="KW-0716">Sensory transduction</keyword>
<evidence type="ECO:0000256" key="4">
    <source>
        <dbReference type="ARBA" id="ARBA00022692"/>
    </source>
</evidence>
<evidence type="ECO:0000313" key="11">
    <source>
        <dbReference type="Proteomes" id="UP001162156"/>
    </source>
</evidence>
<dbReference type="Pfam" id="PF02949">
    <property type="entry name" value="7tm_6"/>
    <property type="match status" value="1"/>
</dbReference>
<dbReference type="GO" id="GO:0005886">
    <property type="term" value="C:plasma membrane"/>
    <property type="evidence" value="ECO:0007669"/>
    <property type="project" value="UniProtKB-SubCell"/>
</dbReference>